<dbReference type="InterPro" id="IPR013098">
    <property type="entry name" value="Ig_I-set"/>
</dbReference>
<keyword evidence="3" id="KW-0812">Transmembrane</keyword>
<protein>
    <recommendedName>
        <fullName evidence="10">Ig-like domain-containing protein</fullName>
    </recommendedName>
</protein>
<keyword evidence="2" id="KW-0433">Leucine-rich repeat</keyword>
<dbReference type="Gene3D" id="2.60.40.10">
    <property type="entry name" value="Immunoglobulins"/>
    <property type="match status" value="1"/>
</dbReference>
<keyword evidence="7" id="KW-0472">Membrane</keyword>
<evidence type="ECO:0000256" key="2">
    <source>
        <dbReference type="ARBA" id="ARBA00022614"/>
    </source>
</evidence>
<evidence type="ECO:0000256" key="1">
    <source>
        <dbReference type="ARBA" id="ARBA00004167"/>
    </source>
</evidence>
<dbReference type="Proteomes" id="UP000694701">
    <property type="component" value="Unplaced"/>
</dbReference>
<evidence type="ECO:0000259" key="10">
    <source>
        <dbReference type="PROSITE" id="PS50835"/>
    </source>
</evidence>
<keyword evidence="8" id="KW-1015">Disulfide bond</keyword>
<keyword evidence="9" id="KW-0393">Immunoglobulin domain</keyword>
<dbReference type="GO" id="GO:0016020">
    <property type="term" value="C:membrane"/>
    <property type="evidence" value="ECO:0007669"/>
    <property type="project" value="UniProtKB-SubCell"/>
</dbReference>
<dbReference type="InterPro" id="IPR003598">
    <property type="entry name" value="Ig_sub2"/>
</dbReference>
<proteinExistence type="predicted"/>
<feature type="domain" description="Ig-like" evidence="10">
    <location>
        <begin position="22"/>
        <end position="117"/>
    </location>
</feature>
<dbReference type="PROSITE" id="PS50835">
    <property type="entry name" value="IG_LIKE"/>
    <property type="match status" value="1"/>
</dbReference>
<dbReference type="SMART" id="SM00409">
    <property type="entry name" value="IG"/>
    <property type="match status" value="1"/>
</dbReference>
<dbReference type="FunFam" id="2.60.40.10:FF:000076">
    <property type="entry name" value="Leucine-rich repeat and Ig domain-containing 4"/>
    <property type="match status" value="1"/>
</dbReference>
<dbReference type="Ensembl" id="ENSCCRT00020029060.1">
    <property type="protein sequence ID" value="ENSCCRP00020026529.1"/>
    <property type="gene ID" value="ENSCCRG00020012169.1"/>
</dbReference>
<evidence type="ECO:0000256" key="7">
    <source>
        <dbReference type="ARBA" id="ARBA00023136"/>
    </source>
</evidence>
<evidence type="ECO:0000256" key="9">
    <source>
        <dbReference type="ARBA" id="ARBA00023319"/>
    </source>
</evidence>
<dbReference type="InterPro" id="IPR013783">
    <property type="entry name" value="Ig-like_fold"/>
</dbReference>
<keyword evidence="5" id="KW-0677">Repeat</keyword>
<reference evidence="11" key="1">
    <citation type="submission" date="2025-08" db="UniProtKB">
        <authorList>
            <consortium name="Ensembl"/>
        </authorList>
    </citation>
    <scope>IDENTIFICATION</scope>
</reference>
<dbReference type="PANTHER" id="PTHR10075">
    <property type="entry name" value="BASIGIN RELATED"/>
    <property type="match status" value="1"/>
</dbReference>
<evidence type="ECO:0000256" key="5">
    <source>
        <dbReference type="ARBA" id="ARBA00022737"/>
    </source>
</evidence>
<dbReference type="PANTHER" id="PTHR10075:SF14">
    <property type="entry name" value="CELL ADHESION MOLECULE DSCAM2-RELATED"/>
    <property type="match status" value="1"/>
</dbReference>
<dbReference type="InterPro" id="IPR036179">
    <property type="entry name" value="Ig-like_dom_sf"/>
</dbReference>
<evidence type="ECO:0000313" key="11">
    <source>
        <dbReference type="Ensembl" id="ENSCCRP00020026529.1"/>
    </source>
</evidence>
<accession>A0A8C2DHA7</accession>
<organism evidence="11 12">
    <name type="scientific">Cyprinus carpio</name>
    <name type="common">Common carp</name>
    <dbReference type="NCBI Taxonomy" id="7962"/>
    <lineage>
        <taxon>Eukaryota</taxon>
        <taxon>Metazoa</taxon>
        <taxon>Chordata</taxon>
        <taxon>Craniata</taxon>
        <taxon>Vertebrata</taxon>
        <taxon>Euteleostomi</taxon>
        <taxon>Actinopterygii</taxon>
        <taxon>Neopterygii</taxon>
        <taxon>Teleostei</taxon>
        <taxon>Ostariophysi</taxon>
        <taxon>Cypriniformes</taxon>
        <taxon>Cyprinidae</taxon>
        <taxon>Cyprininae</taxon>
        <taxon>Cyprinus</taxon>
    </lineage>
</organism>
<keyword evidence="4" id="KW-0732">Signal</keyword>
<comment type="subcellular location">
    <subcellularLocation>
        <location evidence="1">Membrane</location>
        <topology evidence="1">Single-pass membrane protein</topology>
    </subcellularLocation>
</comment>
<evidence type="ECO:0000256" key="4">
    <source>
        <dbReference type="ARBA" id="ARBA00022729"/>
    </source>
</evidence>
<dbReference type="SUPFAM" id="SSF48726">
    <property type="entry name" value="Immunoglobulin"/>
    <property type="match status" value="1"/>
</dbReference>
<sequence>IVQNLYGEDKIVVNLIVLAEHPRVLQPRFSEVTAYLGETVQFECQSQGHPQPRITWVLPDREIVHSSGPTHGNPENKVSVLPNGTLHMKSVSHMDRGIYKCIASNAAGADTISVRLTIADVPVIANKTNNVIRVLYGESVSLQCSAKGTAMLSWNTA</sequence>
<dbReference type="AlphaFoldDB" id="A0A8C2DHA7"/>
<dbReference type="Pfam" id="PF07679">
    <property type="entry name" value="I-set"/>
    <property type="match status" value="1"/>
</dbReference>
<dbReference type="InterPro" id="IPR003599">
    <property type="entry name" value="Ig_sub"/>
</dbReference>
<evidence type="ECO:0000313" key="12">
    <source>
        <dbReference type="Proteomes" id="UP000694701"/>
    </source>
</evidence>
<evidence type="ECO:0000256" key="3">
    <source>
        <dbReference type="ARBA" id="ARBA00022692"/>
    </source>
</evidence>
<keyword evidence="6" id="KW-1133">Transmembrane helix</keyword>
<dbReference type="SMART" id="SM00408">
    <property type="entry name" value="IGc2"/>
    <property type="match status" value="1"/>
</dbReference>
<evidence type="ECO:0000256" key="6">
    <source>
        <dbReference type="ARBA" id="ARBA00022989"/>
    </source>
</evidence>
<name>A0A8C2DHA7_CYPCA</name>
<dbReference type="InterPro" id="IPR007110">
    <property type="entry name" value="Ig-like_dom"/>
</dbReference>
<evidence type="ECO:0000256" key="8">
    <source>
        <dbReference type="ARBA" id="ARBA00023157"/>
    </source>
</evidence>